<dbReference type="InterPro" id="IPR036116">
    <property type="entry name" value="FN3_sf"/>
</dbReference>
<dbReference type="PRINTS" id="PR01928">
    <property type="entry name" value="INTRLEUKN12B"/>
</dbReference>
<dbReference type="InterPro" id="IPR019482">
    <property type="entry name" value="IL-12_beta_cen-dom"/>
</dbReference>
<comment type="subcellular location">
    <subcellularLocation>
        <location evidence="5">Secreted</location>
    </subcellularLocation>
</comment>
<evidence type="ECO:0000259" key="8">
    <source>
        <dbReference type="PROSITE" id="PS51465"/>
    </source>
</evidence>
<dbReference type="InterPro" id="IPR007110">
    <property type="entry name" value="Ig-like_dom"/>
</dbReference>
<comment type="similarity">
    <text evidence="5">Belongs to the IL-12B family.</text>
</comment>
<evidence type="ECO:0000256" key="3">
    <source>
        <dbReference type="ARBA" id="ARBA00023180"/>
    </source>
</evidence>
<dbReference type="PROSITE" id="PS00282">
    <property type="entry name" value="KAZAL_1"/>
    <property type="match status" value="2"/>
</dbReference>
<feature type="domain" description="Kazal-like" evidence="8">
    <location>
        <begin position="385"/>
        <end position="445"/>
    </location>
</feature>
<dbReference type="PANTHER" id="PTHR48485">
    <property type="entry name" value="INTERLEUKIN-12 SUBUNIT BETA-RELATED"/>
    <property type="match status" value="1"/>
</dbReference>
<keyword evidence="5" id="KW-0202">Cytokine</keyword>
<feature type="domain" description="Ig-like" evidence="6">
    <location>
        <begin position="20"/>
        <end position="72"/>
    </location>
</feature>
<dbReference type="InterPro" id="IPR036179">
    <property type="entry name" value="Ig-like_dom_sf"/>
</dbReference>
<dbReference type="PANTHER" id="PTHR48485:SF4">
    <property type="entry name" value="INTERLEUKIN-12 SUBUNIT BETA"/>
    <property type="match status" value="1"/>
</dbReference>
<evidence type="ECO:0000313" key="10">
    <source>
        <dbReference type="Proteomes" id="UP001142489"/>
    </source>
</evidence>
<dbReference type="OrthoDB" id="8670716at2759"/>
<dbReference type="InterPro" id="IPR050676">
    <property type="entry name" value="IL-12"/>
</dbReference>
<reference evidence="9" key="1">
    <citation type="journal article" date="2023" name="DNA Res.">
        <title>Chromosome-level genome assembly of Phrynocephalus forsythii using third-generation DNA sequencing and Hi-C analysis.</title>
        <authorList>
            <person name="Qi Y."/>
            <person name="Zhao W."/>
            <person name="Zhao Y."/>
            <person name="Niu C."/>
            <person name="Cao S."/>
            <person name="Zhang Y."/>
        </authorList>
    </citation>
    <scope>NUCLEOTIDE SEQUENCE</scope>
    <source>
        <tissue evidence="9">Muscle</tissue>
    </source>
</reference>
<evidence type="ECO:0000256" key="1">
    <source>
        <dbReference type="ARBA" id="ARBA00022729"/>
    </source>
</evidence>
<feature type="domain" description="Fibronectin type-III" evidence="7">
    <location>
        <begin position="208"/>
        <end position="307"/>
    </location>
</feature>
<evidence type="ECO:0000256" key="4">
    <source>
        <dbReference type="ARBA" id="ARBA00023319"/>
    </source>
</evidence>
<dbReference type="InterPro" id="IPR015528">
    <property type="entry name" value="IL-12_beta"/>
</dbReference>
<evidence type="ECO:0000259" key="6">
    <source>
        <dbReference type="PROSITE" id="PS50835"/>
    </source>
</evidence>
<keyword evidence="5" id="KW-0964">Secreted</keyword>
<evidence type="ECO:0000313" key="9">
    <source>
        <dbReference type="EMBL" id="KAJ7316287.1"/>
    </source>
</evidence>
<dbReference type="Gene3D" id="2.60.40.10">
    <property type="entry name" value="Immunoglobulins"/>
    <property type="match status" value="3"/>
</dbReference>
<comment type="subunit">
    <text evidence="5">Heterodimer with IL12A; disulfide-linked. The heterodimer is known as interleukin IL-12.</text>
</comment>
<dbReference type="InterPro" id="IPR013783">
    <property type="entry name" value="Ig-like_fold"/>
</dbReference>
<keyword evidence="1" id="KW-0732">Signal</keyword>
<dbReference type="EMBL" id="JAPFRF010000011">
    <property type="protein sequence ID" value="KAJ7316287.1"/>
    <property type="molecule type" value="Genomic_DNA"/>
</dbReference>
<organism evidence="9 10">
    <name type="scientific">Phrynocephalus forsythii</name>
    <dbReference type="NCBI Taxonomy" id="171643"/>
    <lineage>
        <taxon>Eukaryota</taxon>
        <taxon>Metazoa</taxon>
        <taxon>Chordata</taxon>
        <taxon>Craniata</taxon>
        <taxon>Vertebrata</taxon>
        <taxon>Euteleostomi</taxon>
        <taxon>Lepidosauria</taxon>
        <taxon>Squamata</taxon>
        <taxon>Bifurcata</taxon>
        <taxon>Unidentata</taxon>
        <taxon>Episquamata</taxon>
        <taxon>Toxicofera</taxon>
        <taxon>Iguania</taxon>
        <taxon>Acrodonta</taxon>
        <taxon>Agamidae</taxon>
        <taxon>Agaminae</taxon>
        <taxon>Phrynocephalus</taxon>
    </lineage>
</organism>
<dbReference type="PROSITE" id="PS51465">
    <property type="entry name" value="KAZAL_2"/>
    <property type="match status" value="2"/>
</dbReference>
<gene>
    <name evidence="5" type="primary">IL12B</name>
    <name evidence="9" type="ORF">JRQ81_002449</name>
</gene>
<proteinExistence type="inferred from homology"/>
<evidence type="ECO:0000256" key="5">
    <source>
        <dbReference type="RuleBase" id="RU281113"/>
    </source>
</evidence>
<feature type="domain" description="Kazal-like" evidence="8">
    <location>
        <begin position="446"/>
        <end position="501"/>
    </location>
</feature>
<dbReference type="SMART" id="SM00280">
    <property type="entry name" value="KAZAL"/>
    <property type="match status" value="2"/>
</dbReference>
<dbReference type="GO" id="GO:0005615">
    <property type="term" value="C:extracellular space"/>
    <property type="evidence" value="ECO:0007669"/>
    <property type="project" value="UniProtKB-KW"/>
</dbReference>
<dbReference type="SUPFAM" id="SSF49265">
    <property type="entry name" value="Fibronectin type III"/>
    <property type="match status" value="1"/>
</dbReference>
<dbReference type="Pfam" id="PF00050">
    <property type="entry name" value="Kazal_1"/>
    <property type="match status" value="2"/>
</dbReference>
<protein>
    <recommendedName>
        <fullName evidence="5">Interleukin-12 subunit beta</fullName>
        <shortName evidence="5">IL-12B</shortName>
    </recommendedName>
    <alternativeName>
        <fullName evidence="5">Cytotoxic lymphocyte maturation factor 40 kDa subunit</fullName>
    </alternativeName>
    <alternativeName>
        <fullName evidence="5">IL-12 subunit p40</fullName>
    </alternativeName>
</protein>
<evidence type="ECO:0000259" key="7">
    <source>
        <dbReference type="PROSITE" id="PS50853"/>
    </source>
</evidence>
<dbReference type="InterPro" id="IPR002350">
    <property type="entry name" value="Kazal_dom"/>
</dbReference>
<accession>A0A9Q0XL83</accession>
<name>A0A9Q0XL83_9SAUR</name>
<dbReference type="SUPFAM" id="SSF100895">
    <property type="entry name" value="Kazal-type serine protease inhibitors"/>
    <property type="match status" value="2"/>
</dbReference>
<dbReference type="PROSITE" id="PS50835">
    <property type="entry name" value="IG_LIKE"/>
    <property type="match status" value="1"/>
</dbReference>
<evidence type="ECO:0000256" key="2">
    <source>
        <dbReference type="ARBA" id="ARBA00023157"/>
    </source>
</evidence>
<comment type="caution">
    <text evidence="9">The sequence shown here is derived from an EMBL/GenBank/DDBJ whole genome shotgun (WGS) entry which is preliminary data.</text>
</comment>
<dbReference type="InterPro" id="IPR003961">
    <property type="entry name" value="FN3_dom"/>
</dbReference>
<keyword evidence="10" id="KW-1185">Reference proteome</keyword>
<sequence length="524" mass="59036">HVVVSDWTADVTVPPEKFLLTCNISEEEGASVYWTKNQRWQGNGKDLEITVKEPLDAGIYLCWSNITQELLTNTTIYLMKRDPDGKIAHPVLKRLPGESNKIYFKCTANNYSGRFTCIWNSAIQDTDLWFRIRTGSQTRTQGNVSEEIVCDALVNHSSGARQKMYWASCRKQNSTCHSTEEYQPIEMVLEVFHGFVYENYTHIFLIKNILKPDTSECQVDKDFLTWTPPQTWSTPVSYYGLTYQIKTSGRNEQICEVPSDALLQNGSTLSCYNPRCSHRTCFIRSRDRYNINSAWSDWSQCRSSPPPAGGMQEVSEKQWTRGGAKRKWGLGTSGWWRRKRHPRGPADAYQEVLVLLLSWPGVPGERRGVGAASATAPDVPGTGASGKKIDCSEYQQVQQHPTVCPKIYYPLCGTNGVTYGNKCLLCTKILEGAKIDLAHTGECVDCSQYPQPPKGSPGDCPNASKPVCGTDRKTYEHVCILCAKIRYVQHTQKNHFKTAARHCVLTLQMYAACLKREVVVVKEP</sequence>
<feature type="non-terminal residue" evidence="9">
    <location>
        <position position="1"/>
    </location>
</feature>
<dbReference type="Gene3D" id="3.30.60.30">
    <property type="match status" value="2"/>
</dbReference>
<dbReference type="GO" id="GO:0005125">
    <property type="term" value="F:cytokine activity"/>
    <property type="evidence" value="ECO:0007669"/>
    <property type="project" value="UniProtKB-KW"/>
</dbReference>
<dbReference type="PROSITE" id="PS50853">
    <property type="entry name" value="FN3"/>
    <property type="match status" value="1"/>
</dbReference>
<keyword evidence="2" id="KW-1015">Disulfide bond</keyword>
<dbReference type="SUPFAM" id="SSF48726">
    <property type="entry name" value="Immunoglobulin"/>
    <property type="match status" value="1"/>
</dbReference>
<dbReference type="Pfam" id="PF10420">
    <property type="entry name" value="IL12p40_C"/>
    <property type="match status" value="1"/>
</dbReference>
<dbReference type="AlphaFoldDB" id="A0A9Q0XL83"/>
<keyword evidence="3 5" id="KW-0325">Glycoprotein</keyword>
<keyword evidence="4 5" id="KW-0393">Immunoglobulin domain</keyword>
<dbReference type="GO" id="GO:0004896">
    <property type="term" value="F:cytokine receptor activity"/>
    <property type="evidence" value="ECO:0007669"/>
    <property type="project" value="UniProtKB-UniRule"/>
</dbReference>
<dbReference type="Proteomes" id="UP001142489">
    <property type="component" value="Unassembled WGS sequence"/>
</dbReference>
<dbReference type="InterPro" id="IPR036058">
    <property type="entry name" value="Kazal_dom_sf"/>
</dbReference>